<sequence length="65" mass="7574">MEDINASIDCDQKLYRQDIEGSLSHVAMLAQTKIISHSDYEKIVHGLEFICQEVKERHVYFFTKA</sequence>
<proteinExistence type="predicted"/>
<dbReference type="GO" id="GO:0004056">
    <property type="term" value="F:argininosuccinate lyase activity"/>
    <property type="evidence" value="ECO:0007669"/>
    <property type="project" value="InterPro"/>
</dbReference>
<dbReference type="EMBL" id="HG977194">
    <property type="protein sequence ID" value="CDP79558.1"/>
    <property type="molecule type" value="Genomic_DNA"/>
</dbReference>
<dbReference type="InterPro" id="IPR009049">
    <property type="entry name" value="Argininosuccinate_lyase"/>
</dbReference>
<evidence type="ECO:0000313" key="2">
    <source>
        <dbReference type="EMBL" id="CDP79313.1"/>
    </source>
</evidence>
<reference evidence="2" key="2">
    <citation type="submission" date="2014-05" db="EMBL/GenBank/DDBJ databases">
        <title>Genome sequencing of Bartonella spp. isolated from human blood.</title>
        <authorList>
            <person name="Raoult D."/>
        </authorList>
    </citation>
    <scope>NUCLEOTIDE SEQUENCE</scope>
    <source>
        <strain evidence="2">MVT06</strain>
    </source>
</reference>
<dbReference type="PANTHER" id="PTHR43814:SF1">
    <property type="entry name" value="ARGININOSUCCINATE LYASE"/>
    <property type="match status" value="1"/>
</dbReference>
<dbReference type="GO" id="GO:0005829">
    <property type="term" value="C:cytosol"/>
    <property type="evidence" value="ECO:0007669"/>
    <property type="project" value="TreeGrafter"/>
</dbReference>
<evidence type="ECO:0000313" key="3">
    <source>
        <dbReference type="EMBL" id="CDP79558.1"/>
    </source>
</evidence>
<accession>A0A024LQ23</accession>
<keyword evidence="1 2" id="KW-0456">Lyase</keyword>
<dbReference type="InterPro" id="IPR024083">
    <property type="entry name" value="Fumarase/histidase_N"/>
</dbReference>
<dbReference type="Gene3D" id="1.10.275.10">
    <property type="entry name" value="Fumarase/aspartase (N-terminal domain)"/>
    <property type="match status" value="1"/>
</dbReference>
<organism evidence="2">
    <name type="scientific">Bartonella schoenbuchensis</name>
    <dbReference type="NCBI Taxonomy" id="165694"/>
    <lineage>
        <taxon>Bacteria</taxon>
        <taxon>Pseudomonadati</taxon>
        <taxon>Pseudomonadota</taxon>
        <taxon>Alphaproteobacteria</taxon>
        <taxon>Hyphomicrobiales</taxon>
        <taxon>Bartonellaceae</taxon>
        <taxon>Bartonella</taxon>
    </lineage>
</organism>
<gene>
    <name evidence="2" type="primary">argH_1</name>
    <name evidence="3" type="synonym">argH_7</name>
    <name evidence="2" type="ORF">BN1046_00205</name>
    <name evidence="3" type="ORF">BN1046_00453</name>
</gene>
<dbReference type="GO" id="GO:0042450">
    <property type="term" value="P:L-arginine biosynthetic process via ornithine"/>
    <property type="evidence" value="ECO:0007669"/>
    <property type="project" value="InterPro"/>
</dbReference>
<dbReference type="PANTHER" id="PTHR43814">
    <property type="entry name" value="ARGININOSUCCINATE LYASE"/>
    <property type="match status" value="1"/>
</dbReference>
<dbReference type="AlphaFoldDB" id="A0A024LQ23"/>
<protein>
    <submittedName>
        <fullName evidence="2">Argininosuccinate lyase</fullName>
    </submittedName>
</protein>
<dbReference type="EMBL" id="HG977193">
    <property type="protein sequence ID" value="CDP79313.1"/>
    <property type="molecule type" value="Genomic_DNA"/>
</dbReference>
<dbReference type="SUPFAM" id="SSF48557">
    <property type="entry name" value="L-aspartase-like"/>
    <property type="match status" value="1"/>
</dbReference>
<dbReference type="InterPro" id="IPR008948">
    <property type="entry name" value="L-Aspartase-like"/>
</dbReference>
<name>A0A024LQ23_9HYPH</name>
<reference evidence="2" key="1">
    <citation type="submission" date="2013-11" db="EMBL/GenBank/DDBJ databases">
        <authorList>
            <person name="GENOMES U."/>
        </authorList>
    </citation>
    <scope>NUCLEOTIDE SEQUENCE</scope>
    <source>
        <strain evidence="2">MVT06</strain>
    </source>
</reference>
<evidence type="ECO:0000256" key="1">
    <source>
        <dbReference type="ARBA" id="ARBA00023239"/>
    </source>
</evidence>